<evidence type="ECO:0000259" key="10">
    <source>
        <dbReference type="Pfam" id="PF02163"/>
    </source>
</evidence>
<keyword evidence="6 9" id="KW-1133">Transmembrane helix</keyword>
<comment type="subcellular location">
    <subcellularLocation>
        <location evidence="3">Cell envelope</location>
    </subcellularLocation>
    <subcellularLocation>
        <location evidence="2">Membrane</location>
        <topology evidence="2">Multi-pass membrane protein</topology>
    </subcellularLocation>
</comment>
<evidence type="ECO:0000256" key="2">
    <source>
        <dbReference type="ARBA" id="ARBA00004141"/>
    </source>
</evidence>
<dbReference type="CDD" id="cd05709">
    <property type="entry name" value="S2P-M50"/>
    <property type="match status" value="1"/>
</dbReference>
<evidence type="ECO:0000313" key="12">
    <source>
        <dbReference type="Proteomes" id="UP000032683"/>
    </source>
</evidence>
<evidence type="ECO:0000256" key="5">
    <source>
        <dbReference type="ARBA" id="ARBA00022692"/>
    </source>
</evidence>
<keyword evidence="8 9" id="KW-0472">Membrane</keyword>
<dbReference type="AlphaFoldDB" id="A0A0D6Q9D8"/>
<dbReference type="PANTHER" id="PTHR32347">
    <property type="entry name" value="EFFLUX SYSTEM COMPONENT YKNX-RELATED"/>
    <property type="match status" value="1"/>
</dbReference>
<feature type="transmembrane region" description="Helical" evidence="9">
    <location>
        <begin position="207"/>
        <end position="226"/>
    </location>
</feature>
<dbReference type="GO" id="GO:0016020">
    <property type="term" value="C:membrane"/>
    <property type="evidence" value="ECO:0007669"/>
    <property type="project" value="UniProtKB-SubCell"/>
</dbReference>
<feature type="transmembrane region" description="Helical" evidence="9">
    <location>
        <begin position="355"/>
        <end position="384"/>
    </location>
</feature>
<feature type="domain" description="Peptidase M50" evidence="10">
    <location>
        <begin position="185"/>
        <end position="267"/>
    </location>
</feature>
<dbReference type="PANTHER" id="PTHR32347:SF14">
    <property type="entry name" value="EFFLUX SYSTEM COMPONENT YKNX-RELATED"/>
    <property type="match status" value="1"/>
</dbReference>
<reference evidence="11 12" key="1">
    <citation type="submission" date="2012-11" db="EMBL/GenBank/DDBJ databases">
        <title>Whole genome sequence of Gluconacetobacter xylinus NBRC 13693.</title>
        <authorList>
            <person name="Azuma Y."/>
            <person name="Higashiura N."/>
            <person name="Hirakawa H."/>
            <person name="Matsushita K."/>
        </authorList>
    </citation>
    <scope>NUCLEOTIDE SEQUENCE [LARGE SCALE GENOMIC DNA]</scope>
    <source>
        <strain evidence="11 12">NBRC 13693</strain>
    </source>
</reference>
<organism evidence="11 12">
    <name type="scientific">Komagataeibacter xylinus NBRC 13693</name>
    <dbReference type="NCBI Taxonomy" id="1234668"/>
    <lineage>
        <taxon>Bacteria</taxon>
        <taxon>Pseudomonadati</taxon>
        <taxon>Pseudomonadota</taxon>
        <taxon>Alphaproteobacteria</taxon>
        <taxon>Acetobacterales</taxon>
        <taxon>Acetobacteraceae</taxon>
        <taxon>Komagataeibacter</taxon>
    </lineage>
</organism>
<dbReference type="Gene3D" id="2.40.30.170">
    <property type="match status" value="1"/>
</dbReference>
<evidence type="ECO:0000256" key="6">
    <source>
        <dbReference type="ARBA" id="ARBA00022989"/>
    </source>
</evidence>
<dbReference type="InterPro" id="IPR050465">
    <property type="entry name" value="UPF0194_transport"/>
</dbReference>
<dbReference type="Pfam" id="PF02163">
    <property type="entry name" value="Peptidase_M50"/>
    <property type="match status" value="1"/>
</dbReference>
<evidence type="ECO:0000256" key="7">
    <source>
        <dbReference type="ARBA" id="ARBA00023054"/>
    </source>
</evidence>
<dbReference type="InterPro" id="IPR008915">
    <property type="entry name" value="Peptidase_M50"/>
</dbReference>
<comment type="similarity">
    <text evidence="4">Belongs to the peptidase M50B family.</text>
</comment>
<evidence type="ECO:0000256" key="8">
    <source>
        <dbReference type="ARBA" id="ARBA00023136"/>
    </source>
</evidence>
<proteinExistence type="inferred from homology"/>
<evidence type="ECO:0000256" key="3">
    <source>
        <dbReference type="ARBA" id="ARBA00004196"/>
    </source>
</evidence>
<name>A0A0D6Q9D8_KOMXY</name>
<evidence type="ECO:0000313" key="11">
    <source>
        <dbReference type="EMBL" id="GAO00050.1"/>
    </source>
</evidence>
<evidence type="ECO:0000256" key="1">
    <source>
        <dbReference type="ARBA" id="ARBA00001947"/>
    </source>
</evidence>
<evidence type="ECO:0000256" key="4">
    <source>
        <dbReference type="ARBA" id="ARBA00007931"/>
    </source>
</evidence>
<dbReference type="Proteomes" id="UP000032683">
    <property type="component" value="Unassembled WGS sequence"/>
</dbReference>
<accession>A0A0D6Q9D8</accession>
<dbReference type="EMBL" id="BANJ01000038">
    <property type="protein sequence ID" value="GAO00050.1"/>
    <property type="molecule type" value="Genomic_DNA"/>
</dbReference>
<protein>
    <recommendedName>
        <fullName evidence="10">Peptidase M50 domain-containing protein</fullName>
    </recommendedName>
</protein>
<comment type="caution">
    <text evidence="11">The sequence shown here is derived from an EMBL/GenBank/DDBJ whole genome shotgun (WGS) entry which is preliminary data.</text>
</comment>
<dbReference type="RefSeq" id="WP_048856471.1">
    <property type="nucleotide sequence ID" value="NZ_BANJ01000038.1"/>
</dbReference>
<feature type="transmembrane region" description="Helical" evidence="9">
    <location>
        <begin position="147"/>
        <end position="167"/>
    </location>
</feature>
<dbReference type="GO" id="GO:0030313">
    <property type="term" value="C:cell envelope"/>
    <property type="evidence" value="ECO:0007669"/>
    <property type="project" value="UniProtKB-SubCell"/>
</dbReference>
<keyword evidence="5 9" id="KW-0812">Transmembrane</keyword>
<feature type="transmembrane region" description="Helical" evidence="9">
    <location>
        <begin position="173"/>
        <end position="195"/>
    </location>
</feature>
<keyword evidence="7" id="KW-0175">Coiled coil</keyword>
<feature type="transmembrane region" description="Helical" evidence="9">
    <location>
        <begin position="238"/>
        <end position="263"/>
    </location>
</feature>
<comment type="cofactor">
    <cofactor evidence="1">
        <name>Zn(2+)</name>
        <dbReference type="ChEBI" id="CHEBI:29105"/>
    </cofactor>
</comment>
<gene>
    <name evidence="11" type="ORF">Gxy13693_038_020</name>
</gene>
<sequence>MNAPAPWPALRDDLELLRGPVVTGAPTWTLYDPARHRYIRLGGMEMEILQRWDLADPAAIARVVREQTTFAARPDDVTDLAAFLRRAGLTTAQTGADSALLAHQARRPPLLSWILHHYLFLRVRLCNPDPMLKRWVPWTNWIFTRPFCIGLGLAVMLAAFVVIQQWGLYSAGFMHLVTPEGAVGIALALTCSKVVHELGHGIAARHCGCRVPAMGVAFLVLCPVLWTDTTDAWRLVSARARLVIDCAGMVAEIMLATLATILWSLVPDGPLRDGLFTLSSSTWLLTLSVNLSPLMRFDGYYILSDLMGIPNLQERAFAWTRWRTRKFLFGVNDPPPEAFPARRGDMLVGYSMATWLYRFFLFTGIALVVYHAVFPALGIVLMGIEMWFFVARPIAGELLEWVRQVLHAPMNRHVQMTGGAFALLLALLVLPWNHSIHAPAVLRAQQQAPLYSDDAGTVTHLLPTGSMVQAGQIVAELRSPQLDHDRAVSMARLDTLQATLSERMFGVEDTASLDDTREKIEQETAERLRTEAAIRQMTIHAPFPGQLVDVPPEIHAGDTVKQHEYLGTVISPDSPAVEAYVHETDIGFIHPGARASFIADDPHAARVMGHVQSISVASVPEIDAPEQASTYNGHIKAHRDETGHRLLPEEAVYQVIILPDRTLPPVTRRIKGVVHIHATATSFIQRTYRKVVAVFMGEAGL</sequence>
<evidence type="ECO:0000256" key="9">
    <source>
        <dbReference type="SAM" id="Phobius"/>
    </source>
</evidence>
<dbReference type="GO" id="GO:0006508">
    <property type="term" value="P:proteolysis"/>
    <property type="evidence" value="ECO:0007669"/>
    <property type="project" value="InterPro"/>
</dbReference>